<keyword evidence="3" id="KW-1185">Reference proteome</keyword>
<dbReference type="GO" id="GO:0003700">
    <property type="term" value="F:DNA-binding transcription factor activity"/>
    <property type="evidence" value="ECO:0007669"/>
    <property type="project" value="InterPro"/>
</dbReference>
<dbReference type="SUPFAM" id="SSF46785">
    <property type="entry name" value="Winged helix' DNA-binding domain"/>
    <property type="match status" value="1"/>
</dbReference>
<accession>A0A399J2Q6</accession>
<name>A0A399J2Q6_9RHOB</name>
<comment type="caution">
    <text evidence="2">The sequence shown here is derived from an EMBL/GenBank/DDBJ whole genome shotgun (WGS) entry which is preliminary data.</text>
</comment>
<organism evidence="2 3">
    <name type="scientific">Pseudooceanicola sediminis</name>
    <dbReference type="NCBI Taxonomy" id="2211117"/>
    <lineage>
        <taxon>Bacteria</taxon>
        <taxon>Pseudomonadati</taxon>
        <taxon>Pseudomonadota</taxon>
        <taxon>Alphaproteobacteria</taxon>
        <taxon>Rhodobacterales</taxon>
        <taxon>Paracoccaceae</taxon>
        <taxon>Pseudooceanicola</taxon>
    </lineage>
</organism>
<evidence type="ECO:0000313" key="3">
    <source>
        <dbReference type="Proteomes" id="UP000265848"/>
    </source>
</evidence>
<dbReference type="OrthoDB" id="8452803at2"/>
<feature type="domain" description="HTH marR-type" evidence="1">
    <location>
        <begin position="22"/>
        <end position="154"/>
    </location>
</feature>
<dbReference type="PROSITE" id="PS50995">
    <property type="entry name" value="HTH_MARR_2"/>
    <property type="match status" value="1"/>
</dbReference>
<dbReference type="InterPro" id="IPR036390">
    <property type="entry name" value="WH_DNA-bd_sf"/>
</dbReference>
<dbReference type="InterPro" id="IPR039422">
    <property type="entry name" value="MarR/SlyA-like"/>
</dbReference>
<dbReference type="Gene3D" id="1.10.10.10">
    <property type="entry name" value="Winged helix-like DNA-binding domain superfamily/Winged helix DNA-binding domain"/>
    <property type="match status" value="1"/>
</dbReference>
<reference evidence="2 3" key="1">
    <citation type="submission" date="2018-08" db="EMBL/GenBank/DDBJ databases">
        <title>Pseudooceanicola sediminis CY03 in the family Rhodobacteracea.</title>
        <authorList>
            <person name="Zhang Y.-J."/>
        </authorList>
    </citation>
    <scope>NUCLEOTIDE SEQUENCE [LARGE SCALE GENOMIC DNA]</scope>
    <source>
        <strain evidence="2 3">CY03</strain>
    </source>
</reference>
<protein>
    <submittedName>
        <fullName evidence="2">MarR family transcriptional regulator</fullName>
    </submittedName>
</protein>
<dbReference type="EMBL" id="QWJJ01000004">
    <property type="protein sequence ID" value="RII39635.1"/>
    <property type="molecule type" value="Genomic_DNA"/>
</dbReference>
<proteinExistence type="predicted"/>
<sequence>MSDRQKSAAGANPDGLIPDSLRDDIGFKLRLAQILAYRAFEERVTGYGAAPRYLGLLAIIRATPGQPQSRLAEAVALQRSSLVAILDRLETDGLLERRASASDRRAKGVWLTAQGEAVTEELRLLAQQSEDRATAGLDADSRAALLKSLDCIIDNLR</sequence>
<dbReference type="PANTHER" id="PTHR33164:SF89">
    <property type="entry name" value="MARR FAMILY REGULATORY PROTEIN"/>
    <property type="match status" value="1"/>
</dbReference>
<gene>
    <name evidence="2" type="ORF">DL237_05650</name>
</gene>
<dbReference type="Proteomes" id="UP000265848">
    <property type="component" value="Unassembled WGS sequence"/>
</dbReference>
<dbReference type="PRINTS" id="PR00598">
    <property type="entry name" value="HTHMARR"/>
</dbReference>
<dbReference type="SMART" id="SM00347">
    <property type="entry name" value="HTH_MARR"/>
    <property type="match status" value="1"/>
</dbReference>
<dbReference type="AlphaFoldDB" id="A0A399J2Q6"/>
<dbReference type="Pfam" id="PF01047">
    <property type="entry name" value="MarR"/>
    <property type="match status" value="1"/>
</dbReference>
<evidence type="ECO:0000259" key="1">
    <source>
        <dbReference type="PROSITE" id="PS50995"/>
    </source>
</evidence>
<dbReference type="GO" id="GO:0006950">
    <property type="term" value="P:response to stress"/>
    <property type="evidence" value="ECO:0007669"/>
    <property type="project" value="TreeGrafter"/>
</dbReference>
<dbReference type="RefSeq" id="WP_119398069.1">
    <property type="nucleotide sequence ID" value="NZ_QWJJ01000004.1"/>
</dbReference>
<dbReference type="InterPro" id="IPR000835">
    <property type="entry name" value="HTH_MarR-typ"/>
</dbReference>
<dbReference type="InterPro" id="IPR036388">
    <property type="entry name" value="WH-like_DNA-bd_sf"/>
</dbReference>
<dbReference type="PANTHER" id="PTHR33164">
    <property type="entry name" value="TRANSCRIPTIONAL REGULATOR, MARR FAMILY"/>
    <property type="match status" value="1"/>
</dbReference>
<evidence type="ECO:0000313" key="2">
    <source>
        <dbReference type="EMBL" id="RII39635.1"/>
    </source>
</evidence>